<reference evidence="1 2" key="1">
    <citation type="submission" date="2019-08" db="EMBL/GenBank/DDBJ databases">
        <title>Chromobacterium paludis, a novel bacterium isolated from a Maryland marsh pond.</title>
        <authorList>
            <person name="Blackburn M.B."/>
            <person name="Gundersen-Rindal D.E."/>
        </authorList>
    </citation>
    <scope>NUCLEOTIDE SEQUENCE [LARGE SCALE GENOMIC DNA]</scope>
    <source>
        <strain evidence="2">IIBBL 257-1</strain>
    </source>
</reference>
<dbReference type="Pfam" id="PF06042">
    <property type="entry name" value="NTP_transf_6"/>
    <property type="match status" value="1"/>
</dbReference>
<keyword evidence="1" id="KW-0808">Transferase</keyword>
<dbReference type="Proteomes" id="UP000322079">
    <property type="component" value="Chromosome"/>
</dbReference>
<dbReference type="EMBL" id="CP043473">
    <property type="protein sequence ID" value="QEL57813.1"/>
    <property type="molecule type" value="Genomic_DNA"/>
</dbReference>
<keyword evidence="2" id="KW-1185">Reference proteome</keyword>
<name>A0A5C1DMP3_9NEIS</name>
<dbReference type="PANTHER" id="PTHR39166:SF1">
    <property type="entry name" value="BLL1166 PROTEIN"/>
    <property type="match status" value="1"/>
</dbReference>
<dbReference type="AlphaFoldDB" id="A0A5C1DMP3"/>
<dbReference type="KEGG" id="chrm:FYK34_06005"/>
<accession>A0A5C1DMP3</accession>
<protein>
    <submittedName>
        <fullName evidence="1">Nucleotidyltransferase family protein</fullName>
    </submittedName>
</protein>
<evidence type="ECO:0000313" key="1">
    <source>
        <dbReference type="EMBL" id="QEL57813.1"/>
    </source>
</evidence>
<evidence type="ECO:0000313" key="2">
    <source>
        <dbReference type="Proteomes" id="UP000322079"/>
    </source>
</evidence>
<dbReference type="PANTHER" id="PTHR39166">
    <property type="entry name" value="BLL1166 PROTEIN"/>
    <property type="match status" value="1"/>
</dbReference>
<gene>
    <name evidence="1" type="ORF">FYK34_06005</name>
</gene>
<proteinExistence type="predicted"/>
<dbReference type="InterPro" id="IPR009267">
    <property type="entry name" value="NTP_transf_6"/>
</dbReference>
<sequence>MILGTPWLMAALHAARQLELDAWCIGAGAVRNAVWDHLHGYHQPSALADIDVAYFDPACLEQAQDDALQARLQAIAPDAPWEVSNQAAVHLWFGAYFGHEVPPLRSLEEAVASWPEYATAVGVRLDKDDALRIIAPHGLDDLLAMRIRRNPARVSLETYRARIAQKRYALRWPRVTINQE</sequence>
<organism evidence="1 2">
    <name type="scientific">Chromobacterium paludis</name>
    <dbReference type="NCBI Taxonomy" id="2605945"/>
    <lineage>
        <taxon>Bacteria</taxon>
        <taxon>Pseudomonadati</taxon>
        <taxon>Pseudomonadota</taxon>
        <taxon>Betaproteobacteria</taxon>
        <taxon>Neisseriales</taxon>
        <taxon>Chromobacteriaceae</taxon>
        <taxon>Chromobacterium</taxon>
    </lineage>
</organism>
<dbReference type="GO" id="GO:0016740">
    <property type="term" value="F:transferase activity"/>
    <property type="evidence" value="ECO:0007669"/>
    <property type="project" value="UniProtKB-KW"/>
</dbReference>